<keyword evidence="1" id="KW-0805">Transcription regulation</keyword>
<dbReference type="EMBL" id="CP011280">
    <property type="protein sequence ID" value="AKC96048.1"/>
    <property type="molecule type" value="Genomic_DNA"/>
</dbReference>
<dbReference type="PRINTS" id="PR00455">
    <property type="entry name" value="HTHTETR"/>
</dbReference>
<dbReference type="PANTHER" id="PTHR47506:SF1">
    <property type="entry name" value="HTH-TYPE TRANSCRIPTIONAL REGULATOR YJDC"/>
    <property type="match status" value="1"/>
</dbReference>
<dbReference type="InterPro" id="IPR036271">
    <property type="entry name" value="Tet_transcr_reg_TetR-rel_C_sf"/>
</dbReference>
<dbReference type="SUPFAM" id="SSF48498">
    <property type="entry name" value="Tetracyclin repressor-like, C-terminal domain"/>
    <property type="match status" value="1"/>
</dbReference>
<feature type="DNA-binding region" description="H-T-H motif" evidence="4">
    <location>
        <begin position="29"/>
        <end position="48"/>
    </location>
</feature>
<dbReference type="Gene3D" id="1.10.357.10">
    <property type="entry name" value="Tetracycline Repressor, domain 2"/>
    <property type="match status" value="1"/>
</dbReference>
<keyword evidence="2 4" id="KW-0238">DNA-binding</keyword>
<dbReference type="KEGG" id="sns:VC03_06155"/>
<dbReference type="PROSITE" id="PS50977">
    <property type="entry name" value="HTH_TETR_2"/>
    <property type="match status" value="1"/>
</dbReference>
<dbReference type="InterPro" id="IPR009057">
    <property type="entry name" value="Homeodomain-like_sf"/>
</dbReference>
<evidence type="ECO:0000256" key="1">
    <source>
        <dbReference type="ARBA" id="ARBA00023015"/>
    </source>
</evidence>
<evidence type="ECO:0000313" key="6">
    <source>
        <dbReference type="EMBL" id="AKC96048.1"/>
    </source>
</evidence>
<evidence type="ECO:0000259" key="5">
    <source>
        <dbReference type="PROSITE" id="PS50977"/>
    </source>
</evidence>
<dbReference type="Proteomes" id="UP000033103">
    <property type="component" value="Chromosome"/>
</dbReference>
<evidence type="ECO:0000256" key="3">
    <source>
        <dbReference type="ARBA" id="ARBA00023163"/>
    </source>
</evidence>
<evidence type="ECO:0000313" key="7">
    <source>
        <dbReference type="Proteomes" id="UP000033103"/>
    </source>
</evidence>
<feature type="domain" description="HTH tetR-type" evidence="5">
    <location>
        <begin position="6"/>
        <end position="66"/>
    </location>
</feature>
<dbReference type="Pfam" id="PF16925">
    <property type="entry name" value="TetR_C_13"/>
    <property type="match status" value="1"/>
</dbReference>
<evidence type="ECO:0000256" key="2">
    <source>
        <dbReference type="ARBA" id="ARBA00023125"/>
    </source>
</evidence>
<keyword evidence="7" id="KW-1185">Reference proteome</keyword>
<dbReference type="PATRIC" id="fig|1069640.6.peg.1222"/>
<protein>
    <submittedName>
        <fullName evidence="6">TetR family transcriptional regulator</fullName>
    </submittedName>
</protein>
<dbReference type="RefSeq" id="WP_046329152.1">
    <property type="nucleotide sequence ID" value="NZ_CAUPIC010000008.1"/>
</dbReference>
<evidence type="ECO:0000256" key="4">
    <source>
        <dbReference type="PROSITE-ProRule" id="PRU00335"/>
    </source>
</evidence>
<organism evidence="6 7">
    <name type="scientific">Sneathia vaginalis</name>
    <dbReference type="NCBI Taxonomy" id="187101"/>
    <lineage>
        <taxon>Bacteria</taxon>
        <taxon>Fusobacteriati</taxon>
        <taxon>Fusobacteriota</taxon>
        <taxon>Fusobacteriia</taxon>
        <taxon>Fusobacteriales</taxon>
        <taxon>Leptotrichiaceae</taxon>
        <taxon>Sneathia</taxon>
    </lineage>
</organism>
<name>A0A0E3UV84_9FUSO</name>
<dbReference type="STRING" id="187101.VC03_06155"/>
<sequence length="196" mass="23229">MDRNVLKKKNEVILKSTRLFYYQGYVNTGISEILKVCNIPKGSFYYYFKNKEDLLNQVIDLHIKNLISVFDEIVDDLSMVKLRSFFFKYFSNVLDNDCHGGSLLGNLAIEMSDINNDVRERINDGYGKLEVRLMIFLQMMYNSNPRYKHIKPEIYSKILINQMEGTMLKLKASKDDKEIDTFFQLFDYIMYKNELK</sequence>
<accession>A0A0E3UV84</accession>
<dbReference type="InterPro" id="IPR001647">
    <property type="entry name" value="HTH_TetR"/>
</dbReference>
<proteinExistence type="predicted"/>
<gene>
    <name evidence="6" type="ORF">VC03_06155</name>
</gene>
<dbReference type="InterPro" id="IPR011075">
    <property type="entry name" value="TetR_C"/>
</dbReference>
<keyword evidence="3" id="KW-0804">Transcription</keyword>
<reference evidence="6 7" key="1">
    <citation type="journal article" date="2012" name="BMC Genomics">
        <title>Genomic sequence analysis and characterization of Sneathia amnii sp. nov.</title>
        <authorList>
            <consortium name="Vaginal Microbiome Consortium (additional members)"/>
            <person name="Harwich M.D.Jr."/>
            <person name="Serrano M.G."/>
            <person name="Fettweis J.M."/>
            <person name="Alves J.M."/>
            <person name="Reimers M.A."/>
            <person name="Buck G.A."/>
            <person name="Jefferson K.K."/>
        </authorList>
    </citation>
    <scope>NUCLEOTIDE SEQUENCE [LARGE SCALE GENOMIC DNA]</scope>
    <source>
        <strain evidence="6 7">SN35</strain>
    </source>
</reference>
<dbReference type="OrthoDB" id="92787at2"/>
<dbReference type="PANTHER" id="PTHR47506">
    <property type="entry name" value="TRANSCRIPTIONAL REGULATORY PROTEIN"/>
    <property type="match status" value="1"/>
</dbReference>
<dbReference type="GO" id="GO:0003677">
    <property type="term" value="F:DNA binding"/>
    <property type="evidence" value="ECO:0007669"/>
    <property type="project" value="UniProtKB-UniRule"/>
</dbReference>
<dbReference type="SUPFAM" id="SSF46689">
    <property type="entry name" value="Homeodomain-like"/>
    <property type="match status" value="1"/>
</dbReference>
<dbReference type="HOGENOM" id="CLU_069356_28_1_0"/>
<dbReference type="Pfam" id="PF00440">
    <property type="entry name" value="TetR_N"/>
    <property type="match status" value="1"/>
</dbReference>
<dbReference type="AlphaFoldDB" id="A0A0E3UV84"/>